<proteinExistence type="predicted"/>
<evidence type="ECO:0000313" key="3">
    <source>
        <dbReference type="Proteomes" id="UP000001261"/>
    </source>
</evidence>
<dbReference type="AlphaFoldDB" id="J3K541"/>
<dbReference type="OrthoDB" id="4179467at2759"/>
<dbReference type="InParanoid" id="J3K541"/>
<dbReference type="VEuPathDB" id="FungiDB:CIMG_13248"/>
<gene>
    <name evidence="2" type="ORF">CIMG_13248</name>
</gene>
<feature type="region of interest" description="Disordered" evidence="1">
    <location>
        <begin position="135"/>
        <end position="159"/>
    </location>
</feature>
<evidence type="ECO:0000313" key="2">
    <source>
        <dbReference type="EMBL" id="EAS29503.3"/>
    </source>
</evidence>
<dbReference type="GeneID" id="24164875"/>
<keyword evidence="3" id="KW-1185">Reference proteome</keyword>
<reference evidence="3" key="1">
    <citation type="journal article" date="2009" name="Genome Res.">
        <title>Comparative genomic analyses of the human fungal pathogens Coccidioides and their relatives.</title>
        <authorList>
            <person name="Sharpton T.J."/>
            <person name="Stajich J.E."/>
            <person name="Rounsley S.D."/>
            <person name="Gardner M.J."/>
            <person name="Wortman J.R."/>
            <person name="Jordar V.S."/>
            <person name="Maiti R."/>
            <person name="Kodira C.D."/>
            <person name="Neafsey D.E."/>
            <person name="Zeng Q."/>
            <person name="Hung C.-Y."/>
            <person name="McMahan C."/>
            <person name="Muszewska A."/>
            <person name="Grynberg M."/>
            <person name="Mandel M.A."/>
            <person name="Kellner E.M."/>
            <person name="Barker B.M."/>
            <person name="Galgiani J.N."/>
            <person name="Orbach M.J."/>
            <person name="Kirkland T.N."/>
            <person name="Cole G.T."/>
            <person name="Henn M.R."/>
            <person name="Birren B.W."/>
            <person name="Taylor J.W."/>
        </authorList>
    </citation>
    <scope>NUCLEOTIDE SEQUENCE [LARGE SCALE GENOMIC DNA]</scope>
    <source>
        <strain evidence="3">RS</strain>
    </source>
</reference>
<reference evidence="3" key="2">
    <citation type="journal article" date="2010" name="Genome Res.">
        <title>Population genomic sequencing of Coccidioides fungi reveals recent hybridization and transposon control.</title>
        <authorList>
            <person name="Neafsey D.E."/>
            <person name="Barker B.M."/>
            <person name="Sharpton T.J."/>
            <person name="Stajich J.E."/>
            <person name="Park D.J."/>
            <person name="Whiston E."/>
            <person name="Hung C.-Y."/>
            <person name="McMahan C."/>
            <person name="White J."/>
            <person name="Sykes S."/>
            <person name="Heiman D."/>
            <person name="Young S."/>
            <person name="Zeng Q."/>
            <person name="Abouelleil A."/>
            <person name="Aftuck L."/>
            <person name="Bessette D."/>
            <person name="Brown A."/>
            <person name="FitzGerald M."/>
            <person name="Lui A."/>
            <person name="Macdonald J.P."/>
            <person name="Priest M."/>
            <person name="Orbach M.J."/>
            <person name="Galgiani J.N."/>
            <person name="Kirkland T.N."/>
            <person name="Cole G.T."/>
            <person name="Birren B.W."/>
            <person name="Henn M.R."/>
            <person name="Taylor J.W."/>
            <person name="Rounsley S.D."/>
        </authorList>
    </citation>
    <scope>GENOME REANNOTATION</scope>
    <source>
        <strain evidence="3">RS</strain>
    </source>
</reference>
<feature type="region of interest" description="Disordered" evidence="1">
    <location>
        <begin position="303"/>
        <end position="339"/>
    </location>
</feature>
<accession>J3K541</accession>
<organism evidence="2 3">
    <name type="scientific">Coccidioides immitis (strain RS)</name>
    <name type="common">Valley fever fungus</name>
    <dbReference type="NCBI Taxonomy" id="246410"/>
    <lineage>
        <taxon>Eukaryota</taxon>
        <taxon>Fungi</taxon>
        <taxon>Dikarya</taxon>
        <taxon>Ascomycota</taxon>
        <taxon>Pezizomycotina</taxon>
        <taxon>Eurotiomycetes</taxon>
        <taxon>Eurotiomycetidae</taxon>
        <taxon>Onygenales</taxon>
        <taxon>Onygenaceae</taxon>
        <taxon>Coccidioides</taxon>
    </lineage>
</organism>
<name>J3K541_COCIM</name>
<dbReference type="EMBL" id="GG704913">
    <property type="protein sequence ID" value="EAS29503.3"/>
    <property type="molecule type" value="Genomic_DNA"/>
</dbReference>
<dbReference type="Proteomes" id="UP000001261">
    <property type="component" value="Unassembled WGS sequence"/>
</dbReference>
<sequence length="510" mass="55993">MEWGESAGIPNCAEDMEGPANLHQREDVQQRLIELGHVLEQFPESKALGEYLKDVSAGLVNGNTPDFNDFHSFWYRRKWCFALKEDESEYDEILSITDTWDVRLDELEVLKNDVQQCLDENRSIFELSEAAPREATSTGYRVRESAPPPAEDTSASRNQLEDALSPGVIGAERAYNSIEKDANGAKRVFKKQVLALRLGPLELEAGAYCAQKRVKRDASGSSTDDSNSTRDPIGGCILVELANLEEAAAAVDLLGSGHFENQLISEGEDRSEAASDGTATECPCTFTHDEHGLLLDSVRAGSVASTEDGHTAGQGGVASSNNEQSPEELSHTSAIDPAEGIIPQQQTAGYMLNLEMADCVNNQGLPSSTEGQGAQNWPVTPKPITNAESDEHWVYYAADLHAIRSVFGDRFYNAVEGSPTRMCEKVKNQTLRTTECVKMKFPRQNFHDAIAWVEIGMADDLVRILFPQMDWRIPLLLPKNPVASYAQPPVAVSENQGMSRSISNIGEQKN</sequence>
<dbReference type="KEGG" id="cim:CIMG_13248"/>
<dbReference type="RefSeq" id="XP_001241086.2">
    <property type="nucleotide sequence ID" value="XM_001241085.2"/>
</dbReference>
<protein>
    <submittedName>
        <fullName evidence="2">Uncharacterized protein</fullName>
    </submittedName>
</protein>
<evidence type="ECO:0000256" key="1">
    <source>
        <dbReference type="SAM" id="MobiDB-lite"/>
    </source>
</evidence>